<evidence type="ECO:0000259" key="3">
    <source>
        <dbReference type="Pfam" id="PF16344"/>
    </source>
</evidence>
<dbReference type="Gene3D" id="2.60.120.1440">
    <property type="match status" value="1"/>
</dbReference>
<dbReference type="PIRSF" id="PIRSF018266">
    <property type="entry name" value="FecR"/>
    <property type="match status" value="1"/>
</dbReference>
<evidence type="ECO:0000256" key="1">
    <source>
        <dbReference type="SAM" id="Phobius"/>
    </source>
</evidence>
<feature type="transmembrane region" description="Helical" evidence="1">
    <location>
        <begin position="119"/>
        <end position="138"/>
    </location>
</feature>
<dbReference type="Proteomes" id="UP000248917">
    <property type="component" value="Unassembled WGS sequence"/>
</dbReference>
<dbReference type="Pfam" id="PF04773">
    <property type="entry name" value="FecR"/>
    <property type="match status" value="1"/>
</dbReference>
<dbReference type="InterPro" id="IPR032508">
    <property type="entry name" value="FecR_C"/>
</dbReference>
<dbReference type="Pfam" id="PF16344">
    <property type="entry name" value="FecR_C"/>
    <property type="match status" value="1"/>
</dbReference>
<evidence type="ECO:0000313" key="5">
    <source>
        <dbReference type="Proteomes" id="UP000248917"/>
    </source>
</evidence>
<keyword evidence="5" id="KW-1185">Reference proteome</keyword>
<name>A0A326RYQ0_9BACT</name>
<dbReference type="PANTHER" id="PTHR30273:SF2">
    <property type="entry name" value="PROTEIN FECR"/>
    <property type="match status" value="1"/>
</dbReference>
<dbReference type="GO" id="GO:0016989">
    <property type="term" value="F:sigma factor antagonist activity"/>
    <property type="evidence" value="ECO:0007669"/>
    <property type="project" value="TreeGrafter"/>
</dbReference>
<keyword evidence="1" id="KW-0472">Membrane</keyword>
<keyword evidence="1" id="KW-0812">Transmembrane</keyword>
<dbReference type="Gene3D" id="3.55.50.30">
    <property type="match status" value="1"/>
</dbReference>
<accession>A0A326RYQ0</accession>
<evidence type="ECO:0000313" key="4">
    <source>
        <dbReference type="EMBL" id="PZV87184.1"/>
    </source>
</evidence>
<evidence type="ECO:0000259" key="2">
    <source>
        <dbReference type="Pfam" id="PF04773"/>
    </source>
</evidence>
<organism evidence="4 5">
    <name type="scientific">Algoriphagus aquaeductus</name>
    <dbReference type="NCBI Taxonomy" id="475299"/>
    <lineage>
        <taxon>Bacteria</taxon>
        <taxon>Pseudomonadati</taxon>
        <taxon>Bacteroidota</taxon>
        <taxon>Cytophagia</taxon>
        <taxon>Cytophagales</taxon>
        <taxon>Cyclobacteriaceae</taxon>
        <taxon>Algoriphagus</taxon>
    </lineage>
</organism>
<dbReference type="EMBL" id="QKTX01000001">
    <property type="protein sequence ID" value="PZV87184.1"/>
    <property type="molecule type" value="Genomic_DNA"/>
</dbReference>
<dbReference type="OrthoDB" id="1099916at2"/>
<dbReference type="AlphaFoldDB" id="A0A326RYQ0"/>
<dbReference type="InterPro" id="IPR006860">
    <property type="entry name" value="FecR"/>
</dbReference>
<dbReference type="RefSeq" id="WP_111390876.1">
    <property type="nucleotide sequence ID" value="NZ_QKTX01000001.1"/>
</dbReference>
<sequence>MSKSEYSTEDFVLDPDFRKWVLENHPESKIYWEDFLNQYPEKVKEIFQAREILVHLSREKKELSQDQVESLFANISREIALLQKAEVAESSKVVSLDSWATIQRYNLEKERMRRRRNRIRWAASLALILGFSTIFYWFKGESVNSSPELVAESVTFEAPAGVKSSISLEDGSKVHLNSGSRITYPKNFSEDKRLIRLEGEAFFEVAKDPNRPFMVNSGHLTTTALGTSFNIKAYPNQFVAVSLVTGKVRVEDQNNQANQALLSPGEGIQADLEKHLWKQSKFDLEEILAWMNKTLVFKNTPLKEAILQMENWYGVKVQVAGEIPKDLSVSGKFKDETLQNILEGLSFSARFSYKIQGKQVQLTFKP</sequence>
<protein>
    <submittedName>
        <fullName evidence="4">FecR family protein</fullName>
    </submittedName>
</protein>
<dbReference type="InterPro" id="IPR012373">
    <property type="entry name" value="Ferrdict_sens_TM"/>
</dbReference>
<feature type="domain" description="Protein FecR C-terminal" evidence="3">
    <location>
        <begin position="295"/>
        <end position="360"/>
    </location>
</feature>
<dbReference type="PANTHER" id="PTHR30273">
    <property type="entry name" value="PERIPLASMIC SIGNAL SENSOR AND SIGMA FACTOR ACTIVATOR FECR-RELATED"/>
    <property type="match status" value="1"/>
</dbReference>
<comment type="caution">
    <text evidence="4">The sequence shown here is derived from an EMBL/GenBank/DDBJ whole genome shotgun (WGS) entry which is preliminary data.</text>
</comment>
<keyword evidence="1" id="KW-1133">Transmembrane helix</keyword>
<proteinExistence type="predicted"/>
<gene>
    <name evidence="4" type="ORF">CLV31_10156</name>
</gene>
<feature type="domain" description="FecR protein" evidence="2">
    <location>
        <begin position="157"/>
        <end position="249"/>
    </location>
</feature>
<reference evidence="4 5" key="1">
    <citation type="submission" date="2018-06" db="EMBL/GenBank/DDBJ databases">
        <title>Genomic Encyclopedia of Archaeal and Bacterial Type Strains, Phase II (KMG-II): from individual species to whole genera.</title>
        <authorList>
            <person name="Goeker M."/>
        </authorList>
    </citation>
    <scope>NUCLEOTIDE SEQUENCE [LARGE SCALE GENOMIC DNA]</scope>
    <source>
        <strain evidence="4 5">T4</strain>
    </source>
</reference>